<protein>
    <recommendedName>
        <fullName evidence="11">Cytosine-purine permease</fullName>
    </recommendedName>
</protein>
<feature type="transmembrane region" description="Helical" evidence="8">
    <location>
        <begin position="154"/>
        <end position="175"/>
    </location>
</feature>
<proteinExistence type="inferred from homology"/>
<feature type="transmembrane region" description="Helical" evidence="8">
    <location>
        <begin position="113"/>
        <end position="133"/>
    </location>
</feature>
<keyword evidence="10" id="KW-1185">Reference proteome</keyword>
<evidence type="ECO:0008006" key="11">
    <source>
        <dbReference type="Google" id="ProtNLM"/>
    </source>
</evidence>
<evidence type="ECO:0000256" key="1">
    <source>
        <dbReference type="ARBA" id="ARBA00004141"/>
    </source>
</evidence>
<evidence type="ECO:0000313" key="10">
    <source>
        <dbReference type="Proteomes" id="UP000218811"/>
    </source>
</evidence>
<feature type="transmembrane region" description="Helical" evidence="8">
    <location>
        <begin position="454"/>
        <end position="473"/>
    </location>
</feature>
<comment type="subcellular location">
    <subcellularLocation>
        <location evidence="1">Membrane</location>
        <topology evidence="1">Multi-pass membrane protein</topology>
    </subcellularLocation>
</comment>
<organism evidence="9 10">
    <name type="scientific">Wolfiporia cocos (strain MD-104)</name>
    <name type="common">Brown rot fungus</name>
    <dbReference type="NCBI Taxonomy" id="742152"/>
    <lineage>
        <taxon>Eukaryota</taxon>
        <taxon>Fungi</taxon>
        <taxon>Dikarya</taxon>
        <taxon>Basidiomycota</taxon>
        <taxon>Agaricomycotina</taxon>
        <taxon>Agaricomycetes</taxon>
        <taxon>Polyporales</taxon>
        <taxon>Phaeolaceae</taxon>
        <taxon>Wolfiporia</taxon>
    </lineage>
</organism>
<feature type="transmembrane region" description="Helical" evidence="8">
    <location>
        <begin position="493"/>
        <end position="512"/>
    </location>
</feature>
<keyword evidence="4 8" id="KW-0812">Transmembrane</keyword>
<feature type="transmembrane region" description="Helical" evidence="8">
    <location>
        <begin position="329"/>
        <end position="353"/>
    </location>
</feature>
<comment type="similarity">
    <text evidence="2 7">Belongs to the purine-cytosine permease (2.A.39) family.</text>
</comment>
<reference evidence="9 10" key="1">
    <citation type="journal article" date="2012" name="Science">
        <title>The Paleozoic origin of enzymatic lignin decomposition reconstructed from 31 fungal genomes.</title>
        <authorList>
            <person name="Floudas D."/>
            <person name="Binder M."/>
            <person name="Riley R."/>
            <person name="Barry K."/>
            <person name="Blanchette R.A."/>
            <person name="Henrissat B."/>
            <person name="Martinez A.T."/>
            <person name="Otillar R."/>
            <person name="Spatafora J.W."/>
            <person name="Yadav J.S."/>
            <person name="Aerts A."/>
            <person name="Benoit I."/>
            <person name="Boyd A."/>
            <person name="Carlson A."/>
            <person name="Copeland A."/>
            <person name="Coutinho P.M."/>
            <person name="de Vries R.P."/>
            <person name="Ferreira P."/>
            <person name="Findley K."/>
            <person name="Foster B."/>
            <person name="Gaskell J."/>
            <person name="Glotzer D."/>
            <person name="Gorecki P."/>
            <person name="Heitman J."/>
            <person name="Hesse C."/>
            <person name="Hori C."/>
            <person name="Igarashi K."/>
            <person name="Jurgens J.A."/>
            <person name="Kallen N."/>
            <person name="Kersten P."/>
            <person name="Kohler A."/>
            <person name="Kuees U."/>
            <person name="Kumar T.K.A."/>
            <person name="Kuo A."/>
            <person name="LaButti K."/>
            <person name="Larrondo L.F."/>
            <person name="Lindquist E."/>
            <person name="Ling A."/>
            <person name="Lombard V."/>
            <person name="Lucas S."/>
            <person name="Lundell T."/>
            <person name="Martin R."/>
            <person name="McLaughlin D.J."/>
            <person name="Morgenstern I."/>
            <person name="Morin E."/>
            <person name="Murat C."/>
            <person name="Nagy L.G."/>
            <person name="Nolan M."/>
            <person name="Ohm R.A."/>
            <person name="Patyshakuliyeva A."/>
            <person name="Rokas A."/>
            <person name="Ruiz-Duenas F.J."/>
            <person name="Sabat G."/>
            <person name="Salamov A."/>
            <person name="Samejima M."/>
            <person name="Schmutz J."/>
            <person name="Slot J.C."/>
            <person name="St John F."/>
            <person name="Stenlid J."/>
            <person name="Sun H."/>
            <person name="Sun S."/>
            <person name="Syed K."/>
            <person name="Tsang A."/>
            <person name="Wiebenga A."/>
            <person name="Young D."/>
            <person name="Pisabarro A."/>
            <person name="Eastwood D.C."/>
            <person name="Martin F."/>
            <person name="Cullen D."/>
            <person name="Grigoriev I.V."/>
            <person name="Hibbett D.S."/>
        </authorList>
    </citation>
    <scope>NUCLEOTIDE SEQUENCE [LARGE SCALE GENOMIC DNA]</scope>
    <source>
        <strain evidence="9 10">MD-104</strain>
    </source>
</reference>
<feature type="transmembrane region" description="Helical" evidence="8">
    <location>
        <begin position="217"/>
        <end position="236"/>
    </location>
</feature>
<dbReference type="Proteomes" id="UP000218811">
    <property type="component" value="Unassembled WGS sequence"/>
</dbReference>
<dbReference type="OMA" id="TMYTVCT"/>
<evidence type="ECO:0000256" key="8">
    <source>
        <dbReference type="SAM" id="Phobius"/>
    </source>
</evidence>
<keyword evidence="3 7" id="KW-0813">Transport</keyword>
<evidence type="ECO:0000313" key="9">
    <source>
        <dbReference type="EMBL" id="PCH37474.1"/>
    </source>
</evidence>
<accession>A0A2H3JLF8</accession>
<dbReference type="Gene3D" id="1.10.4160.10">
    <property type="entry name" value="Hydantoin permease"/>
    <property type="match status" value="1"/>
</dbReference>
<feature type="transmembrane region" description="Helical" evidence="8">
    <location>
        <begin position="187"/>
        <end position="205"/>
    </location>
</feature>
<dbReference type="GO" id="GO:0005886">
    <property type="term" value="C:plasma membrane"/>
    <property type="evidence" value="ECO:0007669"/>
    <property type="project" value="TreeGrafter"/>
</dbReference>
<dbReference type="InterPro" id="IPR026030">
    <property type="entry name" value="Pur-cyt_permease_Fcy2/21/22"/>
</dbReference>
<dbReference type="OrthoDB" id="2116389at2759"/>
<evidence type="ECO:0000256" key="2">
    <source>
        <dbReference type="ARBA" id="ARBA00008974"/>
    </source>
</evidence>
<keyword evidence="5 8" id="KW-1133">Transmembrane helix</keyword>
<name>A0A2H3JLF8_WOLCO</name>
<dbReference type="GO" id="GO:0022857">
    <property type="term" value="F:transmembrane transporter activity"/>
    <property type="evidence" value="ECO:0007669"/>
    <property type="project" value="InterPro"/>
</dbReference>
<evidence type="ECO:0000256" key="3">
    <source>
        <dbReference type="ARBA" id="ARBA00022448"/>
    </source>
</evidence>
<dbReference type="Pfam" id="PF02133">
    <property type="entry name" value="Transp_cyt_pur"/>
    <property type="match status" value="1"/>
</dbReference>
<dbReference type="PIRSF" id="PIRSF002744">
    <property type="entry name" value="Pur-cyt_permease"/>
    <property type="match status" value="1"/>
</dbReference>
<sequence length="529" mass="57499">MKQDIEKISNTTGTSAKLHGDVEKQSVDVILQDNVDGAGRPAKRSGALQRLVVKLAQWGVETNGIAPTPAEKRADRRLYQLFFVWFSANLNILTLTNATVGPAYYGLGVRDSLLVILFVDTVTCTVPAFFGVFGPKLGTRCMVQARFSWGYYGALIPSILVTVTLQGYLILNTIIGGQTLASISKHLNASLGIVIISLATLVVVFSGYKVLHWFEMFVWIPNVVAFVVMLGVSGKHLTEIPLTNPSPIGASAIMTYGAALAASVVNWSPLTPDQGVFHDHKASTWRVFIYSYLGLLLSIMPVHMLGASFTAGASYVPAWKASLGNGNDIGGLLGALLQPAGGFGKFLVVLLALTSPSQCAPAMYTVCNSFMSLNRVFARIPRFLLACASTAIIIPVAIVGSSRFYAIFSDILSFIGYWLAPFAAIVLTEHFVFRRNTWAAYEVFEAWNTPRHPNLPPSYVSTCTFVATIGFIVVCMQKDWWTGPLARKGTGDVGMLLGFFVAIVLYTVLRGVQSRWSSRRLEKASEQQA</sequence>
<feature type="transmembrane region" description="Helical" evidence="8">
    <location>
        <begin position="383"/>
        <end position="405"/>
    </location>
</feature>
<keyword evidence="6 7" id="KW-0472">Membrane</keyword>
<evidence type="ECO:0000256" key="7">
    <source>
        <dbReference type="PIRNR" id="PIRNR002744"/>
    </source>
</evidence>
<feature type="transmembrane region" description="Helical" evidence="8">
    <location>
        <begin position="411"/>
        <end position="433"/>
    </location>
</feature>
<evidence type="ECO:0000256" key="6">
    <source>
        <dbReference type="ARBA" id="ARBA00023136"/>
    </source>
</evidence>
<dbReference type="InterPro" id="IPR001248">
    <property type="entry name" value="Pur-cyt_permease"/>
</dbReference>
<gene>
    <name evidence="9" type="ORF">WOLCODRAFT_128427</name>
</gene>
<dbReference type="EMBL" id="KB467931">
    <property type="protein sequence ID" value="PCH37474.1"/>
    <property type="molecule type" value="Genomic_DNA"/>
</dbReference>
<feature type="transmembrane region" description="Helical" evidence="8">
    <location>
        <begin position="248"/>
        <end position="267"/>
    </location>
</feature>
<evidence type="ECO:0000256" key="5">
    <source>
        <dbReference type="ARBA" id="ARBA00022989"/>
    </source>
</evidence>
<feature type="transmembrane region" description="Helical" evidence="8">
    <location>
        <begin position="287"/>
        <end position="309"/>
    </location>
</feature>
<dbReference type="PANTHER" id="PTHR31806">
    <property type="entry name" value="PURINE-CYTOSINE PERMEASE FCY2-RELATED"/>
    <property type="match status" value="1"/>
</dbReference>
<feature type="transmembrane region" description="Helical" evidence="8">
    <location>
        <begin position="82"/>
        <end position="107"/>
    </location>
</feature>
<dbReference type="AlphaFoldDB" id="A0A2H3JLF8"/>
<evidence type="ECO:0000256" key="4">
    <source>
        <dbReference type="ARBA" id="ARBA00022692"/>
    </source>
</evidence>
<dbReference type="STRING" id="742152.A0A2H3JLF8"/>
<dbReference type="PANTHER" id="PTHR31806:SF5">
    <property type="entry name" value="PURINE-CYTOSINE PERMEASE FCY21"/>
    <property type="match status" value="1"/>
</dbReference>